<dbReference type="GO" id="GO:0005975">
    <property type="term" value="P:carbohydrate metabolic process"/>
    <property type="evidence" value="ECO:0007669"/>
    <property type="project" value="UniProtKB-ARBA"/>
</dbReference>
<dbReference type="InterPro" id="IPR051560">
    <property type="entry name" value="MAM_domain-containing"/>
</dbReference>
<dbReference type="Gene3D" id="2.60.120.380">
    <property type="match status" value="1"/>
</dbReference>
<dbReference type="Pfam" id="PF18962">
    <property type="entry name" value="Por_Secre_tail"/>
    <property type="match status" value="1"/>
</dbReference>
<comment type="caution">
    <text evidence="4">The sequence shown here is derived from an EMBL/GenBank/DDBJ whole genome shotgun (WGS) entry which is preliminary data.</text>
</comment>
<dbReference type="GO" id="GO:0004553">
    <property type="term" value="F:hydrolase activity, hydrolyzing O-glycosyl compounds"/>
    <property type="evidence" value="ECO:0007669"/>
    <property type="project" value="UniProtKB-ARBA"/>
</dbReference>
<dbReference type="EMBL" id="WWNE01000003">
    <property type="protein sequence ID" value="NBG64769.1"/>
    <property type="molecule type" value="Genomic_DNA"/>
</dbReference>
<dbReference type="AlphaFoldDB" id="A0A6N9NG15"/>
<feature type="chain" id="PRO_5026913505" evidence="2">
    <location>
        <begin position="21"/>
        <end position="1201"/>
    </location>
</feature>
<dbReference type="GO" id="GO:0004252">
    <property type="term" value="F:serine-type endopeptidase activity"/>
    <property type="evidence" value="ECO:0007669"/>
    <property type="project" value="InterPro"/>
</dbReference>
<dbReference type="SUPFAM" id="SSF52743">
    <property type="entry name" value="Subtilisin-like"/>
    <property type="match status" value="1"/>
</dbReference>
<dbReference type="PANTHER" id="PTHR23282:SF101">
    <property type="entry name" value="MAM DOMAIN-CONTAINING PROTEIN"/>
    <property type="match status" value="1"/>
</dbReference>
<gene>
    <name evidence="4" type="ORF">GQN54_01480</name>
</gene>
<evidence type="ECO:0000256" key="1">
    <source>
        <dbReference type="ARBA" id="ARBA00022729"/>
    </source>
</evidence>
<dbReference type="NCBIfam" id="TIGR04183">
    <property type="entry name" value="Por_Secre_tail"/>
    <property type="match status" value="1"/>
</dbReference>
<dbReference type="InterPro" id="IPR036852">
    <property type="entry name" value="Peptidase_S8/S53_dom_sf"/>
</dbReference>
<organism evidence="4 5">
    <name type="scientific">Acidiluteibacter ferrifornacis</name>
    <dbReference type="NCBI Taxonomy" id="2692424"/>
    <lineage>
        <taxon>Bacteria</taxon>
        <taxon>Pseudomonadati</taxon>
        <taxon>Bacteroidota</taxon>
        <taxon>Flavobacteriia</taxon>
        <taxon>Flavobacteriales</taxon>
        <taxon>Cryomorphaceae</taxon>
        <taxon>Acidiluteibacter</taxon>
    </lineage>
</organism>
<proteinExistence type="predicted"/>
<dbReference type="Gene3D" id="2.60.120.200">
    <property type="match status" value="1"/>
</dbReference>
<dbReference type="Gene3D" id="3.40.50.200">
    <property type="entry name" value="Peptidase S8/S53 domain"/>
    <property type="match status" value="1"/>
</dbReference>
<dbReference type="SMART" id="SM00137">
    <property type="entry name" value="MAM"/>
    <property type="match status" value="1"/>
</dbReference>
<evidence type="ECO:0000313" key="5">
    <source>
        <dbReference type="Proteomes" id="UP000470771"/>
    </source>
</evidence>
<dbReference type="SUPFAM" id="SSF49899">
    <property type="entry name" value="Concanavalin A-like lectins/glucanases"/>
    <property type="match status" value="1"/>
</dbReference>
<evidence type="ECO:0000313" key="4">
    <source>
        <dbReference type="EMBL" id="NBG64769.1"/>
    </source>
</evidence>
<evidence type="ECO:0000256" key="2">
    <source>
        <dbReference type="SAM" id="SignalP"/>
    </source>
</evidence>
<dbReference type="InterPro" id="IPR026444">
    <property type="entry name" value="Secre_tail"/>
</dbReference>
<dbReference type="PROSITE" id="PS50060">
    <property type="entry name" value="MAM_2"/>
    <property type="match status" value="1"/>
</dbReference>
<evidence type="ECO:0000259" key="3">
    <source>
        <dbReference type="PROSITE" id="PS50060"/>
    </source>
</evidence>
<protein>
    <submittedName>
        <fullName evidence="4">T9SS type A sorting domain-containing protein</fullName>
    </submittedName>
</protein>
<dbReference type="RefSeq" id="WP_160631243.1">
    <property type="nucleotide sequence ID" value="NZ_WWNE01000003.1"/>
</dbReference>
<dbReference type="CDD" id="cd06263">
    <property type="entry name" value="MAM"/>
    <property type="match status" value="1"/>
</dbReference>
<dbReference type="InterPro" id="IPR000998">
    <property type="entry name" value="MAM_dom"/>
</dbReference>
<dbReference type="Pfam" id="PF00629">
    <property type="entry name" value="MAM"/>
    <property type="match status" value="1"/>
</dbReference>
<feature type="signal peptide" evidence="2">
    <location>
        <begin position="1"/>
        <end position="20"/>
    </location>
</feature>
<dbReference type="GO" id="GO:0006508">
    <property type="term" value="P:proteolysis"/>
    <property type="evidence" value="ECO:0007669"/>
    <property type="project" value="InterPro"/>
</dbReference>
<accession>A0A6N9NG15</accession>
<dbReference type="Proteomes" id="UP000470771">
    <property type="component" value="Unassembled WGS sequence"/>
</dbReference>
<name>A0A6N9NG15_9FLAO</name>
<dbReference type="SUPFAM" id="SSF49785">
    <property type="entry name" value="Galactose-binding domain-like"/>
    <property type="match status" value="1"/>
</dbReference>
<reference evidence="4 5" key="1">
    <citation type="submission" date="2019-12" db="EMBL/GenBank/DDBJ databases">
        <authorList>
            <person name="Zhao J."/>
        </authorList>
    </citation>
    <scope>NUCLEOTIDE SEQUENCE [LARGE SCALE GENOMIC DNA]</scope>
    <source>
        <strain evidence="4 5">S-15</strain>
    </source>
</reference>
<dbReference type="PANTHER" id="PTHR23282">
    <property type="entry name" value="APICAL ENDOSOMAL GLYCOPROTEIN PRECURSOR"/>
    <property type="match status" value="1"/>
</dbReference>
<sequence length="1201" mass="133902">MALKLNSFFLFLLFLTTSFAQTLNLKSGYYPIESNIETISYEDLEDSKYNNHYYVYVHFERLPDEQAKLDLRLMGFFIDSYINNKVYYCKIKSGLKLNTLKDYSVNSIFTVKPIYKLNNLPIDLVNGTYDGEDSVEVVIQSHSDFNEQDLEMLIQKVNGQINDQYAYLNLTTLTVKEKDILGLISHPLIKIIEPKILQEREKLNFSKSSPPSSIGTQINKLNKLNWLYKSNLVGNNYNGNGITIAIGEDGYPWPHIDLKNRVGTNQGNSQMSLRSLLVAGLSGGSGNFFPLLQTGAWGADLRFSLGNNAVYDLPNTILNSGVSVVSTTKYDFCNLGYNLNSQLVDRQSNDFGFVNYSFFAGHQLAFACFARVASIAGGFTSSKNGIASTNGHDAVVKGLNAYGPTLDGRIKPDISVDVSSSFYLDTNNSYMSSISGGGYDGIESTSIVNGTIAILSEMYMDHNNGQMPPSGLMKSILLNSADDDKLYVGPDFRHGWGYLNAKRASDILLKNQYFADSINNGFNKTHYLNIPSGVKQVKVMLYWNDKEAAVNSGKALVNDLDLTVYKSGVTYLPLVIDLSSPTTQSLYFTPAVPGLDTLNNAEQVVINNPNSGLYELRVEGGSIPVGSQDYFVTYVFEYKDIVITHPLPGDVIKPNNLESYCWESYDTTGFFKIELSIDNGLTWLKLADSIPDNSRVKTLNTPDVHSPNGIIRVSRNNQSTTISNFAIMDYPRNVNITSICPSNFVLEWNKVVGATSYEISLLGNKYMDSIITVTDTFVKLPYPSSMKGWFAVQPIINGFKGIRSYAIEKGTTVFNCTFPDNLELTRSDPGGIAIFDCKDYNNHNIGVTIKNNGLVTKHNPRVSYSLNNGPFVSQVFPGTILSGDSAIFYFSNIETIPSGLNTLKIYIDSTSFYVPDDTLDFKFNLYSNSQIITSPHVQNFDSFVFCTGNLCEQISCNLSQGWINPTNLTWDDIDYRIINFTTPSSGTGPSSNHTLNNSAGKYLYTEATQCFNSEAILLSPCIDIAPTETVEASFWYHMWGSDMGALHIDVIANGVLFKDYIPPIIGNQGRSWFQSKINLSPFNGQIVNLQFRAITGKGFYSDIAIDDFELSNTITTDLHERPQDSYVIFPNPSDGKFTIKSQFLQSPKQIKVYDLNGRLILTDKIQSNIHQIDLVRFGRGIYFLEIEGDVNSEFHKLIHQF</sequence>
<dbReference type="InterPro" id="IPR013320">
    <property type="entry name" value="ConA-like_dom_sf"/>
</dbReference>
<keyword evidence="5" id="KW-1185">Reference proteome</keyword>
<keyword evidence="1 2" id="KW-0732">Signal</keyword>
<dbReference type="GO" id="GO:0016020">
    <property type="term" value="C:membrane"/>
    <property type="evidence" value="ECO:0007669"/>
    <property type="project" value="InterPro"/>
</dbReference>
<feature type="domain" description="MAM" evidence="3">
    <location>
        <begin position="941"/>
        <end position="1117"/>
    </location>
</feature>
<dbReference type="InterPro" id="IPR008979">
    <property type="entry name" value="Galactose-bd-like_sf"/>
</dbReference>